<feature type="transmembrane region" description="Helical" evidence="6">
    <location>
        <begin position="53"/>
        <end position="77"/>
    </location>
</feature>
<accession>S4Y4D8</accession>
<keyword evidence="2" id="KW-1003">Cell membrane</keyword>
<keyword evidence="3 6" id="KW-0812">Transmembrane</keyword>
<feature type="transmembrane region" description="Helical" evidence="6">
    <location>
        <begin position="300"/>
        <end position="318"/>
    </location>
</feature>
<keyword evidence="4 6" id="KW-1133">Transmembrane helix</keyword>
<evidence type="ECO:0000256" key="3">
    <source>
        <dbReference type="ARBA" id="ARBA00022692"/>
    </source>
</evidence>
<dbReference type="PANTHER" id="PTHR32196">
    <property type="entry name" value="ABC TRANSPORTER PERMEASE PROTEIN YPHD-RELATED-RELATED"/>
    <property type="match status" value="1"/>
</dbReference>
<evidence type="ECO:0000256" key="5">
    <source>
        <dbReference type="ARBA" id="ARBA00023136"/>
    </source>
</evidence>
<dbReference type="GO" id="GO:0022857">
    <property type="term" value="F:transmembrane transporter activity"/>
    <property type="evidence" value="ECO:0007669"/>
    <property type="project" value="InterPro"/>
</dbReference>
<keyword evidence="5 6" id="KW-0472">Membrane</keyword>
<dbReference type="Proteomes" id="UP000014803">
    <property type="component" value="Chromosome"/>
</dbReference>
<gene>
    <name evidence="7" type="ORF">SCE1572_34025</name>
</gene>
<feature type="transmembrane region" description="Helical" evidence="6">
    <location>
        <begin position="253"/>
        <end position="270"/>
    </location>
</feature>
<feature type="transmembrane region" description="Helical" evidence="6">
    <location>
        <begin position="84"/>
        <end position="102"/>
    </location>
</feature>
<feature type="transmembrane region" description="Helical" evidence="6">
    <location>
        <begin position="108"/>
        <end position="125"/>
    </location>
</feature>
<protein>
    <submittedName>
        <fullName evidence="7">ABC transporter permease</fullName>
    </submittedName>
</protein>
<organism evidence="7 8">
    <name type="scientific">Sorangium cellulosum So0157-2</name>
    <dbReference type="NCBI Taxonomy" id="1254432"/>
    <lineage>
        <taxon>Bacteria</taxon>
        <taxon>Pseudomonadati</taxon>
        <taxon>Myxococcota</taxon>
        <taxon>Polyangia</taxon>
        <taxon>Polyangiales</taxon>
        <taxon>Polyangiaceae</taxon>
        <taxon>Sorangium</taxon>
    </lineage>
</organism>
<evidence type="ECO:0000256" key="6">
    <source>
        <dbReference type="SAM" id="Phobius"/>
    </source>
</evidence>
<dbReference type="EMBL" id="CP003969">
    <property type="protein sequence ID" value="AGP39065.1"/>
    <property type="molecule type" value="Genomic_DNA"/>
</dbReference>
<dbReference type="AlphaFoldDB" id="S4Y4D8"/>
<dbReference type="PATRIC" id="fig|1254432.3.peg.7714"/>
<evidence type="ECO:0000313" key="8">
    <source>
        <dbReference type="Proteomes" id="UP000014803"/>
    </source>
</evidence>
<dbReference type="InterPro" id="IPR001851">
    <property type="entry name" value="ABC_transp_permease"/>
</dbReference>
<sequence>MSSMRQLPFLKSHLGEIDRPTWYALLSIGVILVIGSVGTLITQGTLSFLSPYYLLQQLQIAAFLGVAATGMMIVILLGHIDLSLPWVLTSSAMLAAGLGGWAALPYGLAIGAAAGLVNGLGVAYLRVPSMIFTLGTNTVLQGLMVLYTGGFAPRSEAPAWMEVLAVGKTLSIPNSLFVWILVGGVGAFVLKKTALGRYIYAVGNQEQAVYLSGIRTHWVLIGAFVMCGVCSAITGMLLAGFSHKAYQAMGNDYLMPAIAAVVIGGTNIMGGRGTYLGTVLGTILIVLLQSMLSVLQMPEAGRQIIYGAVIIAMLLVYGRQHHAGR</sequence>
<dbReference type="CDD" id="cd06579">
    <property type="entry name" value="TM_PBP1_transp_AraH_like"/>
    <property type="match status" value="1"/>
</dbReference>
<proteinExistence type="predicted"/>
<dbReference type="STRING" id="1254432.SCE1572_34025"/>
<evidence type="ECO:0000256" key="2">
    <source>
        <dbReference type="ARBA" id="ARBA00022475"/>
    </source>
</evidence>
<feature type="transmembrane region" description="Helical" evidence="6">
    <location>
        <begin position="132"/>
        <end position="152"/>
    </location>
</feature>
<dbReference type="eggNOG" id="COG1172">
    <property type="taxonomic scope" value="Bacteria"/>
</dbReference>
<reference evidence="7 8" key="1">
    <citation type="journal article" date="2013" name="Sci. Rep.">
        <title>Extraordinary expansion of a Sorangium cellulosum genome from an alkaline milieu.</title>
        <authorList>
            <person name="Han K."/>
            <person name="Li Z.F."/>
            <person name="Peng R."/>
            <person name="Zhu L.P."/>
            <person name="Zhou T."/>
            <person name="Wang L.G."/>
            <person name="Li S.G."/>
            <person name="Zhang X.B."/>
            <person name="Hu W."/>
            <person name="Wu Z.H."/>
            <person name="Qin N."/>
            <person name="Li Y.Z."/>
        </authorList>
    </citation>
    <scope>NUCLEOTIDE SEQUENCE [LARGE SCALE GENOMIC DNA]</scope>
    <source>
        <strain evidence="7 8">So0157-2</strain>
    </source>
</reference>
<evidence type="ECO:0000256" key="4">
    <source>
        <dbReference type="ARBA" id="ARBA00022989"/>
    </source>
</evidence>
<dbReference type="KEGG" id="scu:SCE1572_34025"/>
<evidence type="ECO:0000256" key="1">
    <source>
        <dbReference type="ARBA" id="ARBA00004651"/>
    </source>
</evidence>
<feature type="transmembrane region" description="Helical" evidence="6">
    <location>
        <begin position="21"/>
        <end position="41"/>
    </location>
</feature>
<feature type="transmembrane region" description="Helical" evidence="6">
    <location>
        <begin position="172"/>
        <end position="190"/>
    </location>
</feature>
<feature type="transmembrane region" description="Helical" evidence="6">
    <location>
        <begin position="218"/>
        <end position="241"/>
    </location>
</feature>
<comment type="subcellular location">
    <subcellularLocation>
        <location evidence="1">Cell membrane</location>
        <topology evidence="1">Multi-pass membrane protein</topology>
    </subcellularLocation>
</comment>
<dbReference type="Pfam" id="PF02653">
    <property type="entry name" value="BPD_transp_2"/>
    <property type="match status" value="1"/>
</dbReference>
<evidence type="ECO:0000313" key="7">
    <source>
        <dbReference type="EMBL" id="AGP39065.1"/>
    </source>
</evidence>
<name>S4Y4D8_SORCE</name>
<feature type="transmembrane region" description="Helical" evidence="6">
    <location>
        <begin position="275"/>
        <end position="294"/>
    </location>
</feature>
<dbReference type="HOGENOM" id="CLU_028880_3_1_7"/>
<dbReference type="GO" id="GO:0005886">
    <property type="term" value="C:plasma membrane"/>
    <property type="evidence" value="ECO:0007669"/>
    <property type="project" value="UniProtKB-SubCell"/>
</dbReference>